<sequence>MTISNASAVAINAQGLYYKELNEKIRAALAAGAATVRVHSVNGQRYIGTGLSGNASLIVEGTAGNDLGAYMNGLTVTVYGNGQDGIANTMNAGTIVIHGSTGDTLGYAMRDGEVYVEGSVGFRVGIHMKEYQEKVPVLVIGGKAGSFFGEYMAGGILILLGLSGREGHPIVGDFCGTGMHGGVMYIRGNVEEHQLGKEVKVVELDEQDREVLGKYVGRYVGHFGGDAGEILDAPFVKLIPFNKRPYGNLYVGV</sequence>
<dbReference type="InterPro" id="IPR035710">
    <property type="entry name" value="Archaeal_gltB"/>
</dbReference>
<dbReference type="PANTHER" id="PTHR39673:SF5">
    <property type="entry name" value="TUNGSTEN-CONTAINING FORMYLMETHANOFURAN DEHYDROGENASE 2 SUBUNIT C"/>
    <property type="match status" value="1"/>
</dbReference>
<dbReference type="PANTHER" id="PTHR39673">
    <property type="entry name" value="TUNGSTEN FORMYLMETHANOFURAN DEHYDROGENASE, SUBUNIT C (FWDC)"/>
    <property type="match status" value="1"/>
</dbReference>
<dbReference type="PIRSF" id="PIRSF006519">
    <property type="entry name" value="GOGAT_dom3"/>
    <property type="match status" value="1"/>
</dbReference>
<gene>
    <name evidence="2" type="ORF">EDD73_104105</name>
</gene>
<dbReference type="Proteomes" id="UP000294813">
    <property type="component" value="Unassembled WGS sequence"/>
</dbReference>
<proteinExistence type="predicted"/>
<accession>A0A4R2RUZ6</accession>
<comment type="caution">
    <text evidence="2">The sequence shown here is derived from an EMBL/GenBank/DDBJ whole genome shotgun (WGS) entry which is preliminary data.</text>
</comment>
<dbReference type="CDD" id="cd00981">
    <property type="entry name" value="arch_gltB"/>
    <property type="match status" value="1"/>
</dbReference>
<dbReference type="AlphaFoldDB" id="A0A4R2RUZ6"/>
<dbReference type="EMBL" id="SLXT01000004">
    <property type="protein sequence ID" value="TCP68202.1"/>
    <property type="molecule type" value="Genomic_DNA"/>
</dbReference>
<dbReference type="SUPFAM" id="SSF69336">
    <property type="entry name" value="Alpha subunit of glutamate synthase, C-terminal domain"/>
    <property type="match status" value="1"/>
</dbReference>
<reference evidence="2 3" key="1">
    <citation type="submission" date="2019-03" db="EMBL/GenBank/DDBJ databases">
        <title>Genomic Encyclopedia of Type Strains, Phase IV (KMG-IV): sequencing the most valuable type-strain genomes for metagenomic binning, comparative biology and taxonomic classification.</title>
        <authorList>
            <person name="Goeker M."/>
        </authorList>
    </citation>
    <scope>NUCLEOTIDE SEQUENCE [LARGE SCALE GENOMIC DNA]</scope>
    <source>
        <strain evidence="2 3">DSM 11170</strain>
    </source>
</reference>
<dbReference type="InterPro" id="IPR036485">
    <property type="entry name" value="Glu_synth_asu_C_sf"/>
</dbReference>
<dbReference type="InterPro" id="IPR012061">
    <property type="entry name" value="Glu_synth_lsu_3"/>
</dbReference>
<dbReference type="Pfam" id="PF01493">
    <property type="entry name" value="GXGXG"/>
    <property type="match status" value="1"/>
</dbReference>
<keyword evidence="3" id="KW-1185">Reference proteome</keyword>
<organism evidence="2 3">
    <name type="scientific">Heliophilum fasciatum</name>
    <dbReference type="NCBI Taxonomy" id="35700"/>
    <lineage>
        <taxon>Bacteria</taxon>
        <taxon>Bacillati</taxon>
        <taxon>Bacillota</taxon>
        <taxon>Clostridia</taxon>
        <taxon>Eubacteriales</taxon>
        <taxon>Heliobacteriaceae</taxon>
        <taxon>Heliophilum</taxon>
    </lineage>
</organism>
<evidence type="ECO:0000313" key="3">
    <source>
        <dbReference type="Proteomes" id="UP000294813"/>
    </source>
</evidence>
<dbReference type="Gene3D" id="2.160.20.60">
    <property type="entry name" value="Glutamate synthase, alpha subunit, C-terminal domain"/>
    <property type="match status" value="1"/>
</dbReference>
<dbReference type="RefSeq" id="WP_131918230.1">
    <property type="nucleotide sequence ID" value="NZ_JAOQNU010000004.1"/>
</dbReference>
<evidence type="ECO:0000259" key="1">
    <source>
        <dbReference type="Pfam" id="PF01493"/>
    </source>
</evidence>
<dbReference type="OrthoDB" id="9803192at2"/>
<feature type="domain" description="Glutamate synthase alpha subunit C-terminal" evidence="1">
    <location>
        <begin position="22"/>
        <end position="200"/>
    </location>
</feature>
<dbReference type="InterPro" id="IPR002489">
    <property type="entry name" value="Glu_synth_asu_C"/>
</dbReference>
<dbReference type="GO" id="GO:0016491">
    <property type="term" value="F:oxidoreductase activity"/>
    <property type="evidence" value="ECO:0007669"/>
    <property type="project" value="InterPro"/>
</dbReference>
<protein>
    <submittedName>
        <fullName evidence="2">Glutamate synthase (NADPH) GltB3 subunit</fullName>
    </submittedName>
</protein>
<name>A0A4R2RUZ6_9FIRM</name>
<evidence type="ECO:0000313" key="2">
    <source>
        <dbReference type="EMBL" id="TCP68202.1"/>
    </source>
</evidence>